<sequence length="311" mass="31847">MQNTNAVVVVLGTGGTIAGTSAPGGDERLYQAAQLTVGQLLQAVPGLPPGLECEQVAQVDSKDMTHGVWHRLVARLGSHLARPEVAGVVVTHGTDTLEETAWFLQRVLAPGKPVVLTAAMRPATAAAPDGPGNLRDAVAVALDASARGVIVAMAGSVFAARDVRKAHTSKLDAFDGGDAGPLGAVADGKVTWLREVPSDRPLGATHLPPDVGTWPRVDLVTSHAGADGAVVDALRAIGAKGIVAVGTGSGTLHEAMQRSLHEAQAAGVTVWRATRCARGEVAERPGDFPGAGDLTPAKARIELMLALMGRT</sequence>
<dbReference type="PIRSF" id="PIRSF500176">
    <property type="entry name" value="L_ASNase"/>
    <property type="match status" value="1"/>
</dbReference>
<reference evidence="3 4" key="1">
    <citation type="submission" date="2016-04" db="EMBL/GenBank/DDBJ databases">
        <title>Complete genome sequence of natural rubber-degrading, novel Gram-negative bacterium, Rhizobacter gummiphilus strain NS21.</title>
        <authorList>
            <person name="Tabata M."/>
            <person name="Kasai D."/>
            <person name="Fukuda M."/>
        </authorList>
    </citation>
    <scope>NUCLEOTIDE SEQUENCE [LARGE SCALE GENOMIC DNA]</scope>
    <source>
        <strain evidence="3 4">NS21</strain>
    </source>
</reference>
<dbReference type="Pfam" id="PF17763">
    <property type="entry name" value="Asparaginase_C"/>
    <property type="match status" value="1"/>
</dbReference>
<evidence type="ECO:0000313" key="4">
    <source>
        <dbReference type="Proteomes" id="UP000193427"/>
    </source>
</evidence>
<dbReference type="AlphaFoldDB" id="A0A1W6L7J9"/>
<name>A0A1W6L7J9_9BURK</name>
<dbReference type="RefSeq" id="WP_085750471.1">
    <property type="nucleotide sequence ID" value="NZ_BSPR01000014.1"/>
</dbReference>
<dbReference type="SUPFAM" id="SSF53774">
    <property type="entry name" value="Glutaminase/Asparaginase"/>
    <property type="match status" value="1"/>
</dbReference>
<proteinExistence type="inferred from homology"/>
<dbReference type="InterPro" id="IPR020827">
    <property type="entry name" value="Asparaginase/glutaminase_AS1"/>
</dbReference>
<evidence type="ECO:0000256" key="2">
    <source>
        <dbReference type="ARBA" id="ARBA00022801"/>
    </source>
</evidence>
<organism evidence="3 4">
    <name type="scientific">Piscinibacter gummiphilus</name>
    <dbReference type="NCBI Taxonomy" id="946333"/>
    <lineage>
        <taxon>Bacteria</taxon>
        <taxon>Pseudomonadati</taxon>
        <taxon>Pseudomonadota</taxon>
        <taxon>Betaproteobacteria</taxon>
        <taxon>Burkholderiales</taxon>
        <taxon>Sphaerotilaceae</taxon>
        <taxon>Piscinibacter</taxon>
    </lineage>
</organism>
<dbReference type="InterPro" id="IPR027474">
    <property type="entry name" value="L-asparaginase_N"/>
</dbReference>
<comment type="similarity">
    <text evidence="1">Belongs to the asparaginase 1 family.</text>
</comment>
<evidence type="ECO:0000256" key="1">
    <source>
        <dbReference type="ARBA" id="ARBA00010518"/>
    </source>
</evidence>
<dbReference type="PANTHER" id="PTHR11707">
    <property type="entry name" value="L-ASPARAGINASE"/>
    <property type="match status" value="1"/>
</dbReference>
<dbReference type="SMART" id="SM00870">
    <property type="entry name" value="Asparaginase"/>
    <property type="match status" value="1"/>
</dbReference>
<evidence type="ECO:0000313" key="3">
    <source>
        <dbReference type="EMBL" id="ARN20202.1"/>
    </source>
</evidence>
<dbReference type="Gene3D" id="3.40.50.40">
    <property type="match status" value="1"/>
</dbReference>
<protein>
    <submittedName>
        <fullName evidence="3">L-asparaginase</fullName>
    </submittedName>
</protein>
<dbReference type="EMBL" id="CP015118">
    <property type="protein sequence ID" value="ARN20202.1"/>
    <property type="molecule type" value="Genomic_DNA"/>
</dbReference>
<dbReference type="OrthoDB" id="9788068at2"/>
<dbReference type="Gene3D" id="3.40.50.1170">
    <property type="entry name" value="L-asparaginase, N-terminal domain"/>
    <property type="match status" value="1"/>
</dbReference>
<gene>
    <name evidence="3" type="ORF">A4W93_09975</name>
</gene>
<dbReference type="GO" id="GO:0004067">
    <property type="term" value="F:asparaginase activity"/>
    <property type="evidence" value="ECO:0007669"/>
    <property type="project" value="UniProtKB-UniRule"/>
</dbReference>
<dbReference type="Proteomes" id="UP000193427">
    <property type="component" value="Chromosome"/>
</dbReference>
<dbReference type="InterPro" id="IPR006034">
    <property type="entry name" value="Asparaginase/glutaminase-like"/>
</dbReference>
<dbReference type="PIRSF" id="PIRSF001220">
    <property type="entry name" value="L-ASNase_gatD"/>
    <property type="match status" value="1"/>
</dbReference>
<accession>A0A1W6L7J9</accession>
<dbReference type="STRING" id="946333.A4W93_09975"/>
<dbReference type="Pfam" id="PF00710">
    <property type="entry name" value="Asparaginase"/>
    <property type="match status" value="1"/>
</dbReference>
<dbReference type="PROSITE" id="PS00144">
    <property type="entry name" value="ASN_GLN_ASE_1"/>
    <property type="match status" value="1"/>
</dbReference>
<keyword evidence="4" id="KW-1185">Reference proteome</keyword>
<dbReference type="CDD" id="cd08964">
    <property type="entry name" value="L-asparaginase_II"/>
    <property type="match status" value="1"/>
</dbReference>
<dbReference type="KEGG" id="rgu:A4W93_09975"/>
<dbReference type="InterPro" id="IPR027473">
    <property type="entry name" value="L-asparaginase_C"/>
</dbReference>
<dbReference type="InterPro" id="IPR037152">
    <property type="entry name" value="L-asparaginase_N_sf"/>
</dbReference>
<dbReference type="PANTHER" id="PTHR11707:SF28">
    <property type="entry name" value="60 KDA LYSOPHOSPHOLIPASE"/>
    <property type="match status" value="1"/>
</dbReference>
<keyword evidence="2" id="KW-0378">Hydrolase</keyword>
<dbReference type="PROSITE" id="PS51732">
    <property type="entry name" value="ASN_GLN_ASE_3"/>
    <property type="match status" value="1"/>
</dbReference>
<dbReference type="InterPro" id="IPR027475">
    <property type="entry name" value="Asparaginase/glutaminase_AS2"/>
</dbReference>
<dbReference type="InterPro" id="IPR040919">
    <property type="entry name" value="Asparaginase_C"/>
</dbReference>
<dbReference type="PRINTS" id="PR00139">
    <property type="entry name" value="ASNGLNASE"/>
</dbReference>
<dbReference type="InterPro" id="IPR004550">
    <property type="entry name" value="AsnASE_II"/>
</dbReference>
<dbReference type="GO" id="GO:0006528">
    <property type="term" value="P:asparagine metabolic process"/>
    <property type="evidence" value="ECO:0007669"/>
    <property type="project" value="InterPro"/>
</dbReference>
<dbReference type="InterPro" id="IPR036152">
    <property type="entry name" value="Asp/glu_Ase-like_sf"/>
</dbReference>
<dbReference type="FunFam" id="3.40.50.1170:FF:000001">
    <property type="entry name" value="L-asparaginase 2"/>
    <property type="match status" value="1"/>
</dbReference>
<dbReference type="PROSITE" id="PS00917">
    <property type="entry name" value="ASN_GLN_ASE_2"/>
    <property type="match status" value="1"/>
</dbReference>
<dbReference type="SFLD" id="SFLDS00057">
    <property type="entry name" value="Glutaminase/Asparaginase"/>
    <property type="match status" value="1"/>
</dbReference>